<dbReference type="AlphaFoldDB" id="A0A382CRH8"/>
<proteinExistence type="predicted"/>
<gene>
    <name evidence="1" type="ORF">METZ01_LOCUS181610</name>
</gene>
<evidence type="ECO:0000313" key="1">
    <source>
        <dbReference type="EMBL" id="SVB28756.1"/>
    </source>
</evidence>
<reference evidence="1" key="1">
    <citation type="submission" date="2018-05" db="EMBL/GenBank/DDBJ databases">
        <authorList>
            <person name="Lanie J.A."/>
            <person name="Ng W.-L."/>
            <person name="Kazmierczak K.M."/>
            <person name="Andrzejewski T.M."/>
            <person name="Davidsen T.M."/>
            <person name="Wayne K.J."/>
            <person name="Tettelin H."/>
            <person name="Glass J.I."/>
            <person name="Rusch D."/>
            <person name="Podicherti R."/>
            <person name="Tsui H.-C.T."/>
            <person name="Winkler M.E."/>
        </authorList>
    </citation>
    <scope>NUCLEOTIDE SEQUENCE</scope>
</reference>
<organism evidence="1">
    <name type="scientific">marine metagenome</name>
    <dbReference type="NCBI Taxonomy" id="408172"/>
    <lineage>
        <taxon>unclassified sequences</taxon>
        <taxon>metagenomes</taxon>
        <taxon>ecological metagenomes</taxon>
    </lineage>
</organism>
<dbReference type="EMBL" id="UINC01035787">
    <property type="protein sequence ID" value="SVB28756.1"/>
    <property type="molecule type" value="Genomic_DNA"/>
</dbReference>
<accession>A0A382CRH8</accession>
<sequence length="132" mass="14799">MIGALLLLAGDVEAQLLLYGGENSDQFLGCLNCGLVEQESVCNEFGPYGNEMSQASIWNRLSRYGNRNSRVSPWNRIGSSPPIVVEREGNDYGLFTINRSEENSQLSILLRNAYSAGNNDLTRVRDRFCRQF</sequence>
<name>A0A382CRH8_9ZZZZ</name>
<protein>
    <submittedName>
        <fullName evidence="1">Uncharacterized protein</fullName>
    </submittedName>
</protein>